<proteinExistence type="predicted"/>
<protein>
    <submittedName>
        <fullName evidence="1">Alpha-galactosidase</fullName>
    </submittedName>
</protein>
<feature type="non-terminal residue" evidence="1">
    <location>
        <position position="65"/>
    </location>
</feature>
<name>A0A430RYT7_THESC</name>
<gene>
    <name evidence="1" type="ORF">CSW38_06190</name>
</gene>
<dbReference type="AlphaFoldDB" id="A0A430RYT7"/>
<evidence type="ECO:0000313" key="1">
    <source>
        <dbReference type="EMBL" id="RTH26275.1"/>
    </source>
</evidence>
<comment type="caution">
    <text evidence="1">The sequence shown here is derived from an EMBL/GenBank/DDBJ whole genome shotgun (WGS) entry which is preliminary data.</text>
</comment>
<organism evidence="1 2">
    <name type="scientific">Thermus scotoductus</name>
    <dbReference type="NCBI Taxonomy" id="37636"/>
    <lineage>
        <taxon>Bacteria</taxon>
        <taxon>Thermotogati</taxon>
        <taxon>Deinococcota</taxon>
        <taxon>Deinococci</taxon>
        <taxon>Thermales</taxon>
        <taxon>Thermaceae</taxon>
        <taxon>Thermus</taxon>
    </lineage>
</organism>
<dbReference type="Proteomes" id="UP000287306">
    <property type="component" value="Unassembled WGS sequence"/>
</dbReference>
<sequence>MRLNLGGAEVFLRAEGLEEAPGGVRLWGREVRVFPPFPAKGFFRHGWQSWSLAAWVDPARAPTPL</sequence>
<evidence type="ECO:0000313" key="2">
    <source>
        <dbReference type="Proteomes" id="UP000287306"/>
    </source>
</evidence>
<accession>A0A430RYT7</accession>
<reference evidence="1 2" key="1">
    <citation type="journal article" date="2019" name="Extremophiles">
        <title>Biogeography of thermophiles and predominance of Thermus scotoductus in domestic water heaters.</title>
        <authorList>
            <person name="Wilpiszeski R.L."/>
            <person name="Zhang Z."/>
            <person name="House C.H."/>
        </authorList>
    </citation>
    <scope>NUCLEOTIDE SEQUENCE [LARGE SCALE GENOMIC DNA]</scope>
    <source>
        <strain evidence="1 2">25_S25</strain>
    </source>
</reference>
<dbReference type="EMBL" id="PELY01000159">
    <property type="protein sequence ID" value="RTH26275.1"/>
    <property type="molecule type" value="Genomic_DNA"/>
</dbReference>